<sequence length="108" mass="11842">RREDIWPATRQKSNSGPFDISGGSPAKQVQISGDIANRRPGARPLSGAGVGNPSMTLRNLIISPMKRPQLSRNRTQMFSGGLMQSYDIFAIQYSAGVYSHCKLNFSRS</sequence>
<dbReference type="OrthoDB" id="441210at2759"/>
<feature type="non-terminal residue" evidence="2">
    <location>
        <position position="1"/>
    </location>
</feature>
<dbReference type="GO" id="GO:0051026">
    <property type="term" value="P:chiasma assembly"/>
    <property type="evidence" value="ECO:0007669"/>
    <property type="project" value="TreeGrafter"/>
</dbReference>
<gene>
    <name evidence="2" type="ORF">FRX31_034327</name>
</gene>
<proteinExistence type="predicted"/>
<feature type="region of interest" description="Disordered" evidence="1">
    <location>
        <begin position="1"/>
        <end position="27"/>
    </location>
</feature>
<dbReference type="EMBL" id="JABWDY010043228">
    <property type="protein sequence ID" value="KAF5176084.1"/>
    <property type="molecule type" value="Genomic_DNA"/>
</dbReference>
<comment type="caution">
    <text evidence="2">The sequence shown here is derived from an EMBL/GenBank/DDBJ whole genome shotgun (WGS) entry which is preliminary data.</text>
</comment>
<dbReference type="PANTHER" id="PTHR47384:SF2">
    <property type="entry name" value="E3 UBIQUITIN-PROTEIN LIGASE CCNB1IP1 HOMOLOG"/>
    <property type="match status" value="1"/>
</dbReference>
<dbReference type="InterPro" id="IPR055328">
    <property type="entry name" value="HEI10-like"/>
</dbReference>
<evidence type="ECO:0000256" key="1">
    <source>
        <dbReference type="SAM" id="MobiDB-lite"/>
    </source>
</evidence>
<evidence type="ECO:0000313" key="2">
    <source>
        <dbReference type="EMBL" id="KAF5176084.1"/>
    </source>
</evidence>
<accession>A0A7J6UTZ7</accession>
<dbReference type="Proteomes" id="UP000554482">
    <property type="component" value="Unassembled WGS sequence"/>
</dbReference>
<reference evidence="2 3" key="1">
    <citation type="submission" date="2020-06" db="EMBL/GenBank/DDBJ databases">
        <title>Transcriptomic and genomic resources for Thalictrum thalictroides and T. hernandezii: Facilitating candidate gene discovery in an emerging model plant lineage.</title>
        <authorList>
            <person name="Arias T."/>
            <person name="Riano-Pachon D.M."/>
            <person name="Di Stilio V.S."/>
        </authorList>
    </citation>
    <scope>NUCLEOTIDE SEQUENCE [LARGE SCALE GENOMIC DNA]</scope>
    <source>
        <strain evidence="3">cv. WT478/WT964</strain>
        <tissue evidence="2">Leaves</tissue>
    </source>
</reference>
<evidence type="ECO:0000313" key="3">
    <source>
        <dbReference type="Proteomes" id="UP000554482"/>
    </source>
</evidence>
<keyword evidence="3" id="KW-1185">Reference proteome</keyword>
<dbReference type="AlphaFoldDB" id="A0A7J6UTZ7"/>
<name>A0A7J6UTZ7_THATH</name>
<protein>
    <submittedName>
        <fullName evidence="2">E3 ubiquitin-protein ligase ccnb1ip1-like protein</fullName>
    </submittedName>
</protein>
<organism evidence="2 3">
    <name type="scientific">Thalictrum thalictroides</name>
    <name type="common">Rue-anemone</name>
    <name type="synonym">Anemone thalictroides</name>
    <dbReference type="NCBI Taxonomy" id="46969"/>
    <lineage>
        <taxon>Eukaryota</taxon>
        <taxon>Viridiplantae</taxon>
        <taxon>Streptophyta</taxon>
        <taxon>Embryophyta</taxon>
        <taxon>Tracheophyta</taxon>
        <taxon>Spermatophyta</taxon>
        <taxon>Magnoliopsida</taxon>
        <taxon>Ranunculales</taxon>
        <taxon>Ranunculaceae</taxon>
        <taxon>Thalictroideae</taxon>
        <taxon>Thalictrum</taxon>
    </lineage>
</organism>
<dbReference type="PANTHER" id="PTHR47384">
    <property type="entry name" value="E3 UBIQUITIN-PROTEIN LIGASE CCNB1IP1 HOMOLOG"/>
    <property type="match status" value="1"/>
</dbReference>